<comment type="similarity">
    <text evidence="3">Belongs to the lysine N(6)-hydroxylase/L-ornithine N(5)-oxygenase family.</text>
</comment>
<dbReference type="EC" id="1.14.13.59" evidence="4"/>
<name>A0ABS7ZCS0_9MICO</name>
<dbReference type="Pfam" id="PF13434">
    <property type="entry name" value="Lys_Orn_oxgnase"/>
    <property type="match status" value="1"/>
</dbReference>
<evidence type="ECO:0000256" key="2">
    <source>
        <dbReference type="ARBA" id="ARBA00004924"/>
    </source>
</evidence>
<proteinExistence type="inferred from homology"/>
<evidence type="ECO:0000256" key="9">
    <source>
        <dbReference type="ARBA" id="ARBA00023002"/>
    </source>
</evidence>
<dbReference type="EMBL" id="JAIXCQ010000002">
    <property type="protein sequence ID" value="MCA5892708.1"/>
    <property type="molecule type" value="Genomic_DNA"/>
</dbReference>
<evidence type="ECO:0000256" key="10">
    <source>
        <dbReference type="ARBA" id="ARBA00023033"/>
    </source>
</evidence>
<keyword evidence="9" id="KW-0560">Oxidoreductase</keyword>
<evidence type="ECO:0000256" key="12">
    <source>
        <dbReference type="ARBA" id="ARBA00031158"/>
    </source>
</evidence>
<dbReference type="PANTHER" id="PTHR42802">
    <property type="entry name" value="MONOOXYGENASE"/>
    <property type="match status" value="1"/>
</dbReference>
<accession>A0ABS7ZCS0</accession>
<dbReference type="InterPro" id="IPR036188">
    <property type="entry name" value="FAD/NAD-bd_sf"/>
</dbReference>
<keyword evidence="17" id="KW-1185">Reference proteome</keyword>
<evidence type="ECO:0000256" key="6">
    <source>
        <dbReference type="ARBA" id="ARBA00022630"/>
    </source>
</evidence>
<evidence type="ECO:0000256" key="3">
    <source>
        <dbReference type="ARBA" id="ARBA00007588"/>
    </source>
</evidence>
<comment type="caution">
    <text evidence="16">The sequence shown here is derived from an EMBL/GenBank/DDBJ whole genome shotgun (WGS) entry which is preliminary data.</text>
</comment>
<comment type="catalytic activity">
    <reaction evidence="15">
        <text>L-lysine + NADPH + O2 = N(6)-hydroxy-L-lysine + NADP(+) + H2O</text>
        <dbReference type="Rhea" id="RHEA:23228"/>
        <dbReference type="ChEBI" id="CHEBI:15377"/>
        <dbReference type="ChEBI" id="CHEBI:15379"/>
        <dbReference type="ChEBI" id="CHEBI:32551"/>
        <dbReference type="ChEBI" id="CHEBI:57783"/>
        <dbReference type="ChEBI" id="CHEBI:57820"/>
        <dbReference type="ChEBI" id="CHEBI:58349"/>
        <dbReference type="EC" id="1.14.13.59"/>
    </reaction>
</comment>
<sequence length="455" mass="49319">MTRTYDVIGVGIGPFNLGLAALSAPLDDVDALFLDQRAGFSWHPGMMLDGATIQVPFLADLVTMADPTSPYSFLAFLKATGRLYPFYIRESFYPLRSEYDQYCRWVAGMLPSLRWGHRVVRVDRVPGSDDLAVVAEVTDPAASTRTRTYRARHVVLGTGTTPRLPAPLAGLAEAAGQDAGAGPVVHSADYLAHRDALTASGAVTVVGSGQSAAEVYRDLLEGAGLDTYRVDWVTRSPRFFPMEYTKLTLEMTSPEYTDHYRSLPTDLRELLGREQRGLFKGISADLVDDIYDTLYRRTALGREVPTTLLTDTEVVAARVAEGQGELELTLRHGQLGTVAVHRTRAVVAATGYGSGVPGFLAPGLARLDELGRLDVARDYTVDDAGRLHASGTEVHTHGVTAPDLGFAPWRNSVILARVTGREPYPVEERIVFQTFGLPGGVPAASTTPRDTEAAR</sequence>
<evidence type="ECO:0000256" key="15">
    <source>
        <dbReference type="ARBA" id="ARBA00048407"/>
    </source>
</evidence>
<evidence type="ECO:0000313" key="16">
    <source>
        <dbReference type="EMBL" id="MCA5892708.1"/>
    </source>
</evidence>
<dbReference type="InterPro" id="IPR025700">
    <property type="entry name" value="Lys/Orn_oxygenase"/>
</dbReference>
<evidence type="ECO:0000256" key="1">
    <source>
        <dbReference type="ARBA" id="ARBA00001974"/>
    </source>
</evidence>
<keyword evidence="7" id="KW-0274">FAD</keyword>
<reference evidence="16 17" key="1">
    <citation type="submission" date="2021-09" db="EMBL/GenBank/DDBJ databases">
        <title>Isoptericola luteus sp. nov., a novel bacterium isolated from Harbin, the capital city of Heilongjiang province.</title>
        <authorList>
            <person name="Li J."/>
        </authorList>
    </citation>
    <scope>NUCLEOTIDE SEQUENCE [LARGE SCALE GENOMIC DNA]</scope>
    <source>
        <strain evidence="16 17">NEAU-Y5</strain>
    </source>
</reference>
<dbReference type="RefSeq" id="WP_225564465.1">
    <property type="nucleotide sequence ID" value="NZ_JAIXCQ010000002.1"/>
</dbReference>
<dbReference type="PANTHER" id="PTHR42802:SF1">
    <property type="entry name" value="L-ORNITHINE N(5)-MONOOXYGENASE"/>
    <property type="match status" value="1"/>
</dbReference>
<protein>
    <recommendedName>
        <fullName evidence="5">L-lysine N6-monooxygenase MbtG</fullName>
        <ecNumber evidence="4">1.14.13.59</ecNumber>
    </recommendedName>
    <alternativeName>
        <fullName evidence="14">Lysine 6-N-hydroxylase</fullName>
    </alternativeName>
    <alternativeName>
        <fullName evidence="13">Lysine N6-hydroxylase</fullName>
    </alternativeName>
    <alternativeName>
        <fullName evidence="11">Lysine-N-oxygenase</fullName>
    </alternativeName>
    <alternativeName>
        <fullName evidence="12">Mycobactin synthase protein G</fullName>
    </alternativeName>
</protein>
<evidence type="ECO:0000256" key="11">
    <source>
        <dbReference type="ARBA" id="ARBA00029939"/>
    </source>
</evidence>
<organism evidence="16 17">
    <name type="scientific">Isoptericola luteus</name>
    <dbReference type="NCBI Taxonomy" id="2879484"/>
    <lineage>
        <taxon>Bacteria</taxon>
        <taxon>Bacillati</taxon>
        <taxon>Actinomycetota</taxon>
        <taxon>Actinomycetes</taxon>
        <taxon>Micrococcales</taxon>
        <taxon>Promicromonosporaceae</taxon>
        <taxon>Isoptericola</taxon>
    </lineage>
</organism>
<gene>
    <name evidence="16" type="ORF">LEP48_04975</name>
</gene>
<keyword evidence="6" id="KW-0285">Flavoprotein</keyword>
<evidence type="ECO:0000256" key="4">
    <source>
        <dbReference type="ARBA" id="ARBA00013076"/>
    </source>
</evidence>
<dbReference type="Gene3D" id="3.50.50.60">
    <property type="entry name" value="FAD/NAD(P)-binding domain"/>
    <property type="match status" value="1"/>
</dbReference>
<comment type="pathway">
    <text evidence="2">Siderophore biosynthesis.</text>
</comment>
<dbReference type="Proteomes" id="UP001319870">
    <property type="component" value="Unassembled WGS sequence"/>
</dbReference>
<evidence type="ECO:0000313" key="17">
    <source>
        <dbReference type="Proteomes" id="UP001319870"/>
    </source>
</evidence>
<evidence type="ECO:0000256" key="13">
    <source>
        <dbReference type="ARBA" id="ARBA00032493"/>
    </source>
</evidence>
<evidence type="ECO:0000256" key="7">
    <source>
        <dbReference type="ARBA" id="ARBA00022827"/>
    </source>
</evidence>
<comment type="cofactor">
    <cofactor evidence="1">
        <name>FAD</name>
        <dbReference type="ChEBI" id="CHEBI:57692"/>
    </cofactor>
</comment>
<keyword evidence="10 16" id="KW-0503">Monooxygenase</keyword>
<dbReference type="SUPFAM" id="SSF51905">
    <property type="entry name" value="FAD/NAD(P)-binding domain"/>
    <property type="match status" value="2"/>
</dbReference>
<evidence type="ECO:0000256" key="5">
    <source>
        <dbReference type="ARBA" id="ARBA00016406"/>
    </source>
</evidence>
<keyword evidence="8" id="KW-0521">NADP</keyword>
<evidence type="ECO:0000256" key="8">
    <source>
        <dbReference type="ARBA" id="ARBA00022857"/>
    </source>
</evidence>
<dbReference type="GO" id="GO:0004497">
    <property type="term" value="F:monooxygenase activity"/>
    <property type="evidence" value="ECO:0007669"/>
    <property type="project" value="UniProtKB-KW"/>
</dbReference>
<evidence type="ECO:0000256" key="14">
    <source>
        <dbReference type="ARBA" id="ARBA00032738"/>
    </source>
</evidence>